<keyword evidence="6 7" id="KW-0472">Membrane</keyword>
<dbReference type="PANTHER" id="PTHR10332:SF10">
    <property type="entry name" value="EQUILIBRATIVE NUCLEOSIDE TRANSPORTER 4"/>
    <property type="match status" value="1"/>
</dbReference>
<dbReference type="GO" id="GO:0005886">
    <property type="term" value="C:plasma membrane"/>
    <property type="evidence" value="ECO:0007669"/>
    <property type="project" value="TreeGrafter"/>
</dbReference>
<proteinExistence type="inferred from homology"/>
<keyword evidence="10" id="KW-1185">Reference proteome</keyword>
<evidence type="ECO:0000256" key="4">
    <source>
        <dbReference type="ARBA" id="ARBA00022692"/>
    </source>
</evidence>
<dbReference type="GeneID" id="17305323"/>
<evidence type="ECO:0000313" key="9">
    <source>
        <dbReference type="EnsemblProtists" id="EKX48568"/>
    </source>
</evidence>
<dbReference type="PaxDb" id="55529-EKX48568"/>
<keyword evidence="4 7" id="KW-0812">Transmembrane</keyword>
<sequence length="354" mass="38494">MSFSVFLLGTGTLVAWNSLLAAVDYFRLSFPGSPSAAVWFTWLFEVATLVTLLLISQEGAKFSFSFRFGVGFLLVSTMLLCIPAAIDRLSEGMAWTLVFVLAGILAMGSGVIEAGQGFAGLLVCPCLDIPCVKPGQVCGFRILTKATFSESDTGVAFFAISSMIALICAAVNYTKSSGTHLTVPPDRALRWGEKLAIMKQVGVYAWSQVDQRLFVYVMTVTLLDRHQRYNDGGLPRNGNKRRRIYTRIDKRLLGMSYLRVVFIPSFMVFGGDAIRSDLMLFFTTAALGYSNGALSVVCMTYAPQACLSFNPDIGSVREREHAGYIMVVALLLGVSLGATVAIPLNFIVSEIKGQ</sequence>
<protein>
    <submittedName>
        <fullName evidence="8 9">Uncharacterized protein</fullName>
    </submittedName>
</protein>
<name>L1JJ66_GUITC</name>
<feature type="transmembrane region" description="Helical" evidence="7">
    <location>
        <begin position="92"/>
        <end position="112"/>
    </location>
</feature>
<comment type="similarity">
    <text evidence="2">Belongs to the SLC29A/ENT transporter (TC 2.A.57) family.</text>
</comment>
<gene>
    <name evidence="8" type="ORF">GUITHDRAFT_105713</name>
</gene>
<evidence type="ECO:0000256" key="5">
    <source>
        <dbReference type="ARBA" id="ARBA00022989"/>
    </source>
</evidence>
<evidence type="ECO:0000313" key="8">
    <source>
        <dbReference type="EMBL" id="EKX48568.1"/>
    </source>
</evidence>
<reference evidence="10" key="2">
    <citation type="submission" date="2012-11" db="EMBL/GenBank/DDBJ databases">
        <authorList>
            <person name="Kuo A."/>
            <person name="Curtis B.A."/>
            <person name="Tanifuji G."/>
            <person name="Burki F."/>
            <person name="Gruber A."/>
            <person name="Irimia M."/>
            <person name="Maruyama S."/>
            <person name="Arias M.C."/>
            <person name="Ball S.G."/>
            <person name="Gile G.H."/>
            <person name="Hirakawa Y."/>
            <person name="Hopkins J.F."/>
            <person name="Rensing S.A."/>
            <person name="Schmutz J."/>
            <person name="Symeonidi A."/>
            <person name="Elias M."/>
            <person name="Eveleigh R.J."/>
            <person name="Herman E.K."/>
            <person name="Klute M.J."/>
            <person name="Nakayama T."/>
            <person name="Obornik M."/>
            <person name="Reyes-Prieto A."/>
            <person name="Armbrust E.V."/>
            <person name="Aves S.J."/>
            <person name="Beiko R.G."/>
            <person name="Coutinho P."/>
            <person name="Dacks J.B."/>
            <person name="Durnford D.G."/>
            <person name="Fast N.M."/>
            <person name="Green B.R."/>
            <person name="Grisdale C."/>
            <person name="Hempe F."/>
            <person name="Henrissat B."/>
            <person name="Hoppner M.P."/>
            <person name="Ishida K.-I."/>
            <person name="Kim E."/>
            <person name="Koreny L."/>
            <person name="Kroth P.G."/>
            <person name="Liu Y."/>
            <person name="Malik S.-B."/>
            <person name="Maier U.G."/>
            <person name="McRose D."/>
            <person name="Mock T."/>
            <person name="Neilson J.A."/>
            <person name="Onodera N.T."/>
            <person name="Poole A.M."/>
            <person name="Pritham E.J."/>
            <person name="Richards T.A."/>
            <person name="Rocap G."/>
            <person name="Roy S.W."/>
            <person name="Sarai C."/>
            <person name="Schaack S."/>
            <person name="Shirato S."/>
            <person name="Slamovits C.H."/>
            <person name="Spencer D.F."/>
            <person name="Suzuki S."/>
            <person name="Worden A.Z."/>
            <person name="Zauner S."/>
            <person name="Barry K."/>
            <person name="Bell C."/>
            <person name="Bharti A.K."/>
            <person name="Crow J.A."/>
            <person name="Grimwood J."/>
            <person name="Kramer R."/>
            <person name="Lindquist E."/>
            <person name="Lucas S."/>
            <person name="Salamov A."/>
            <person name="McFadden G.I."/>
            <person name="Lane C.E."/>
            <person name="Keeling P.J."/>
            <person name="Gray M.W."/>
            <person name="Grigoriev I.V."/>
            <person name="Archibald J.M."/>
        </authorList>
    </citation>
    <scope>NUCLEOTIDE SEQUENCE</scope>
    <source>
        <strain evidence="10">CCMP2712</strain>
    </source>
</reference>
<evidence type="ECO:0000313" key="10">
    <source>
        <dbReference type="Proteomes" id="UP000011087"/>
    </source>
</evidence>
<dbReference type="AlphaFoldDB" id="L1JJ66"/>
<dbReference type="HOGENOM" id="CLU_784007_0_0_1"/>
<feature type="transmembrane region" description="Helical" evidence="7">
    <location>
        <begin position="37"/>
        <end position="56"/>
    </location>
</feature>
<dbReference type="Proteomes" id="UP000011087">
    <property type="component" value="Unassembled WGS sequence"/>
</dbReference>
<evidence type="ECO:0000256" key="2">
    <source>
        <dbReference type="ARBA" id="ARBA00007965"/>
    </source>
</evidence>
<reference evidence="9" key="3">
    <citation type="submission" date="2015-06" db="UniProtKB">
        <authorList>
            <consortium name="EnsemblProtists"/>
        </authorList>
    </citation>
    <scope>IDENTIFICATION</scope>
</reference>
<dbReference type="Pfam" id="PF01733">
    <property type="entry name" value="Nucleoside_tran"/>
    <property type="match status" value="1"/>
</dbReference>
<comment type="subcellular location">
    <subcellularLocation>
        <location evidence="1">Membrane</location>
        <topology evidence="1">Multi-pass membrane protein</topology>
    </subcellularLocation>
</comment>
<feature type="transmembrane region" description="Helical" evidence="7">
    <location>
        <begin position="155"/>
        <end position="174"/>
    </location>
</feature>
<evidence type="ECO:0000256" key="1">
    <source>
        <dbReference type="ARBA" id="ARBA00004141"/>
    </source>
</evidence>
<dbReference type="EMBL" id="JH992985">
    <property type="protein sequence ID" value="EKX48568.1"/>
    <property type="molecule type" value="Genomic_DNA"/>
</dbReference>
<dbReference type="InterPro" id="IPR002259">
    <property type="entry name" value="Eqnu_transpt"/>
</dbReference>
<evidence type="ECO:0000256" key="7">
    <source>
        <dbReference type="SAM" id="Phobius"/>
    </source>
</evidence>
<dbReference type="PANTHER" id="PTHR10332">
    <property type="entry name" value="EQUILIBRATIVE NUCLEOSIDE TRANSPORTER"/>
    <property type="match status" value="1"/>
</dbReference>
<evidence type="ECO:0000256" key="6">
    <source>
        <dbReference type="ARBA" id="ARBA00023136"/>
    </source>
</evidence>
<dbReference type="EnsemblProtists" id="EKX48568">
    <property type="protein sequence ID" value="EKX48568"/>
    <property type="gene ID" value="GUITHDRAFT_105713"/>
</dbReference>
<dbReference type="KEGG" id="gtt:GUITHDRAFT_105713"/>
<dbReference type="GO" id="GO:0005337">
    <property type="term" value="F:nucleoside transmembrane transporter activity"/>
    <property type="evidence" value="ECO:0007669"/>
    <property type="project" value="InterPro"/>
</dbReference>
<feature type="transmembrane region" description="Helical" evidence="7">
    <location>
        <begin position="278"/>
        <end position="302"/>
    </location>
</feature>
<feature type="transmembrane region" description="Helical" evidence="7">
    <location>
        <begin position="68"/>
        <end position="86"/>
    </location>
</feature>
<feature type="transmembrane region" description="Helical" evidence="7">
    <location>
        <begin position="322"/>
        <end position="348"/>
    </location>
</feature>
<dbReference type="RefSeq" id="XP_005835548.1">
    <property type="nucleotide sequence ID" value="XM_005835491.1"/>
</dbReference>
<reference evidence="8 10" key="1">
    <citation type="journal article" date="2012" name="Nature">
        <title>Algal genomes reveal evolutionary mosaicism and the fate of nucleomorphs.</title>
        <authorList>
            <consortium name="DOE Joint Genome Institute"/>
            <person name="Curtis B.A."/>
            <person name="Tanifuji G."/>
            <person name="Burki F."/>
            <person name="Gruber A."/>
            <person name="Irimia M."/>
            <person name="Maruyama S."/>
            <person name="Arias M.C."/>
            <person name="Ball S.G."/>
            <person name="Gile G.H."/>
            <person name="Hirakawa Y."/>
            <person name="Hopkins J.F."/>
            <person name="Kuo A."/>
            <person name="Rensing S.A."/>
            <person name="Schmutz J."/>
            <person name="Symeonidi A."/>
            <person name="Elias M."/>
            <person name="Eveleigh R.J."/>
            <person name="Herman E.K."/>
            <person name="Klute M.J."/>
            <person name="Nakayama T."/>
            <person name="Obornik M."/>
            <person name="Reyes-Prieto A."/>
            <person name="Armbrust E.V."/>
            <person name="Aves S.J."/>
            <person name="Beiko R.G."/>
            <person name="Coutinho P."/>
            <person name="Dacks J.B."/>
            <person name="Durnford D.G."/>
            <person name="Fast N.M."/>
            <person name="Green B.R."/>
            <person name="Grisdale C.J."/>
            <person name="Hempel F."/>
            <person name="Henrissat B."/>
            <person name="Hoppner M.P."/>
            <person name="Ishida K."/>
            <person name="Kim E."/>
            <person name="Koreny L."/>
            <person name="Kroth P.G."/>
            <person name="Liu Y."/>
            <person name="Malik S.B."/>
            <person name="Maier U.G."/>
            <person name="McRose D."/>
            <person name="Mock T."/>
            <person name="Neilson J.A."/>
            <person name="Onodera N.T."/>
            <person name="Poole A.M."/>
            <person name="Pritham E.J."/>
            <person name="Richards T.A."/>
            <person name="Rocap G."/>
            <person name="Roy S.W."/>
            <person name="Sarai C."/>
            <person name="Schaack S."/>
            <person name="Shirato S."/>
            <person name="Slamovits C.H."/>
            <person name="Spencer D.F."/>
            <person name="Suzuki S."/>
            <person name="Worden A.Z."/>
            <person name="Zauner S."/>
            <person name="Barry K."/>
            <person name="Bell C."/>
            <person name="Bharti A.K."/>
            <person name="Crow J.A."/>
            <person name="Grimwood J."/>
            <person name="Kramer R."/>
            <person name="Lindquist E."/>
            <person name="Lucas S."/>
            <person name="Salamov A."/>
            <person name="McFadden G.I."/>
            <person name="Lane C.E."/>
            <person name="Keeling P.J."/>
            <person name="Gray M.W."/>
            <person name="Grigoriev I.V."/>
            <person name="Archibald J.M."/>
        </authorList>
    </citation>
    <scope>NUCLEOTIDE SEQUENCE</scope>
    <source>
        <strain evidence="8 10">CCMP2712</strain>
    </source>
</reference>
<evidence type="ECO:0000256" key="3">
    <source>
        <dbReference type="ARBA" id="ARBA00022448"/>
    </source>
</evidence>
<keyword evidence="5 7" id="KW-1133">Transmembrane helix</keyword>
<dbReference type="STRING" id="905079.L1JJ66"/>
<feature type="transmembrane region" description="Helical" evidence="7">
    <location>
        <begin position="252"/>
        <end position="271"/>
    </location>
</feature>
<dbReference type="OrthoDB" id="1856718at2759"/>
<organism evidence="8">
    <name type="scientific">Guillardia theta (strain CCMP2712)</name>
    <name type="common">Cryptophyte</name>
    <dbReference type="NCBI Taxonomy" id="905079"/>
    <lineage>
        <taxon>Eukaryota</taxon>
        <taxon>Cryptophyceae</taxon>
        <taxon>Pyrenomonadales</taxon>
        <taxon>Geminigeraceae</taxon>
        <taxon>Guillardia</taxon>
    </lineage>
</organism>
<accession>L1JJ66</accession>
<keyword evidence="3" id="KW-0813">Transport</keyword>